<protein>
    <submittedName>
        <fullName evidence="1">Uncharacterized protein</fullName>
    </submittedName>
</protein>
<evidence type="ECO:0000313" key="2">
    <source>
        <dbReference type="Proteomes" id="UP000701801"/>
    </source>
</evidence>
<comment type="caution">
    <text evidence="1">The sequence shown here is derived from an EMBL/GenBank/DDBJ whole genome shotgun (WGS) entry which is preliminary data.</text>
</comment>
<organism evidence="1 2">
    <name type="scientific">Hymenoscyphus albidus</name>
    <dbReference type="NCBI Taxonomy" id="595503"/>
    <lineage>
        <taxon>Eukaryota</taxon>
        <taxon>Fungi</taxon>
        <taxon>Dikarya</taxon>
        <taxon>Ascomycota</taxon>
        <taxon>Pezizomycotina</taxon>
        <taxon>Leotiomycetes</taxon>
        <taxon>Helotiales</taxon>
        <taxon>Helotiaceae</taxon>
        <taxon>Hymenoscyphus</taxon>
    </lineage>
</organism>
<dbReference type="AlphaFoldDB" id="A0A9N9LGG5"/>
<dbReference type="EMBL" id="CAJVRM010000037">
    <property type="protein sequence ID" value="CAG8972157.1"/>
    <property type="molecule type" value="Genomic_DNA"/>
</dbReference>
<reference evidence="1" key="1">
    <citation type="submission" date="2021-07" db="EMBL/GenBank/DDBJ databases">
        <authorList>
            <person name="Durling M."/>
        </authorList>
    </citation>
    <scope>NUCLEOTIDE SEQUENCE</scope>
</reference>
<keyword evidence="2" id="KW-1185">Reference proteome</keyword>
<evidence type="ECO:0000313" key="1">
    <source>
        <dbReference type="EMBL" id="CAG8972157.1"/>
    </source>
</evidence>
<accession>A0A9N9LGG5</accession>
<dbReference type="Proteomes" id="UP000701801">
    <property type="component" value="Unassembled WGS sequence"/>
</dbReference>
<name>A0A9N9LGG5_9HELO</name>
<sequence length="127" mass="14669">MNIIQLDCSAYCHTNQLHSLHNNPNKKPIRNIYISLLSYIDTMSTSKIALATLTGAGALLAVNSWTKPSRTHSIANGMRHQLDDYNSRVHPEQEKWDTMMDRTRLMEDAKQRKPWNMTLAEREQSEK</sequence>
<dbReference type="OrthoDB" id="3531976at2759"/>
<gene>
    <name evidence="1" type="ORF">HYALB_00009705</name>
</gene>
<proteinExistence type="predicted"/>